<dbReference type="PROSITE" id="PS51168">
    <property type="entry name" value="CHORISMATE_MUT_2"/>
    <property type="match status" value="1"/>
</dbReference>
<dbReference type="AlphaFoldDB" id="A0A4R2QGS5"/>
<dbReference type="SMART" id="SM00830">
    <property type="entry name" value="CM_2"/>
    <property type="match status" value="1"/>
</dbReference>
<keyword evidence="4" id="KW-0413">Isomerase</keyword>
<reference evidence="6 7" key="1">
    <citation type="submission" date="2019-03" db="EMBL/GenBank/DDBJ databases">
        <title>Genomic Encyclopedia of Type Strains, Phase IV (KMG-IV): sequencing the most valuable type-strain genomes for metagenomic binning, comparative biology and taxonomic classification.</title>
        <authorList>
            <person name="Goeker M."/>
        </authorList>
    </citation>
    <scope>NUCLEOTIDE SEQUENCE [LARGE SCALE GENOMIC DNA]</scope>
    <source>
        <strain evidence="6 7">DSM 45765</strain>
    </source>
</reference>
<dbReference type="GO" id="GO:0046417">
    <property type="term" value="P:chorismate metabolic process"/>
    <property type="evidence" value="ECO:0007669"/>
    <property type="project" value="InterPro"/>
</dbReference>
<name>A0A4R2QGS5_9PSEU</name>
<dbReference type="PANTHER" id="PTHR38041:SF2">
    <property type="entry name" value="SECRETED CHORISMATE MUTASE"/>
    <property type="match status" value="1"/>
</dbReference>
<dbReference type="InterPro" id="IPR002701">
    <property type="entry name" value="CM_II_prokaryot"/>
</dbReference>
<evidence type="ECO:0000313" key="6">
    <source>
        <dbReference type="EMBL" id="TCP46205.1"/>
    </source>
</evidence>
<dbReference type="EC" id="5.4.99.5" evidence="2"/>
<accession>A0A4R2QGS5</accession>
<dbReference type="Gene3D" id="1.20.59.10">
    <property type="entry name" value="Chorismate mutase"/>
    <property type="match status" value="1"/>
</dbReference>
<evidence type="ECO:0000256" key="4">
    <source>
        <dbReference type="ARBA" id="ARBA00023235"/>
    </source>
</evidence>
<protein>
    <recommendedName>
        <fullName evidence="2">chorismate mutase</fullName>
        <ecNumber evidence="2">5.4.99.5</ecNumber>
    </recommendedName>
</protein>
<dbReference type="EMBL" id="SLXQ01000014">
    <property type="protein sequence ID" value="TCP46205.1"/>
    <property type="molecule type" value="Genomic_DNA"/>
</dbReference>
<dbReference type="GO" id="GO:0004106">
    <property type="term" value="F:chorismate mutase activity"/>
    <property type="evidence" value="ECO:0007669"/>
    <property type="project" value="UniProtKB-EC"/>
</dbReference>
<gene>
    <name evidence="6" type="ORF">EV191_1142</name>
</gene>
<evidence type="ECO:0000256" key="3">
    <source>
        <dbReference type="ARBA" id="ARBA00022729"/>
    </source>
</evidence>
<comment type="pathway">
    <text evidence="1">Metabolic intermediate biosynthesis; prephenate biosynthesis; prephenate from chorismate: step 1/1.</text>
</comment>
<dbReference type="InterPro" id="IPR036263">
    <property type="entry name" value="Chorismate_II_sf"/>
</dbReference>
<dbReference type="SUPFAM" id="SSF48600">
    <property type="entry name" value="Chorismate mutase II"/>
    <property type="match status" value="1"/>
</dbReference>
<keyword evidence="7" id="KW-1185">Reference proteome</keyword>
<proteinExistence type="predicted"/>
<dbReference type="GO" id="GO:0009697">
    <property type="term" value="P:salicylic acid biosynthetic process"/>
    <property type="evidence" value="ECO:0007669"/>
    <property type="project" value="TreeGrafter"/>
</dbReference>
<evidence type="ECO:0000259" key="5">
    <source>
        <dbReference type="PROSITE" id="PS51168"/>
    </source>
</evidence>
<keyword evidence="3" id="KW-0732">Signal</keyword>
<comment type="caution">
    <text evidence="6">The sequence shown here is derived from an EMBL/GenBank/DDBJ whole genome shotgun (WGS) entry which is preliminary data.</text>
</comment>
<dbReference type="InterPro" id="IPR051331">
    <property type="entry name" value="Chorismate_mutase-related"/>
</dbReference>
<evidence type="ECO:0000256" key="2">
    <source>
        <dbReference type="ARBA" id="ARBA00012404"/>
    </source>
</evidence>
<sequence length="162" mass="17788">MVASERLATADIVAAAKWGTGQPIEDPEREAQVLDTVRQQAVERGIEPDAAVAIFRDQIEANKLVQRYLHHGWTANPAQRPTERPDLDEIRPVIDRLNGELLNEIRATAGIRGQPSCRPRLMIALRQVSPEPDTTEPGGANEARHTGIHRAGLIRAAPSLCD</sequence>
<evidence type="ECO:0000313" key="7">
    <source>
        <dbReference type="Proteomes" id="UP000294911"/>
    </source>
</evidence>
<dbReference type="Pfam" id="PF01817">
    <property type="entry name" value="CM_2"/>
    <property type="match status" value="1"/>
</dbReference>
<feature type="domain" description="Chorismate mutase" evidence="5">
    <location>
        <begin position="1"/>
        <end position="70"/>
    </location>
</feature>
<dbReference type="Proteomes" id="UP000294911">
    <property type="component" value="Unassembled WGS sequence"/>
</dbReference>
<dbReference type="InterPro" id="IPR008240">
    <property type="entry name" value="Chorismate_mutase_periplasmic"/>
</dbReference>
<dbReference type="PANTHER" id="PTHR38041">
    <property type="entry name" value="CHORISMATE MUTASE"/>
    <property type="match status" value="1"/>
</dbReference>
<dbReference type="NCBIfam" id="TIGR01806">
    <property type="entry name" value="CM_mono2"/>
    <property type="match status" value="1"/>
</dbReference>
<evidence type="ECO:0000256" key="1">
    <source>
        <dbReference type="ARBA" id="ARBA00004817"/>
    </source>
</evidence>
<dbReference type="UniPathway" id="UPA00120">
    <property type="reaction ID" value="UER00203"/>
</dbReference>
<dbReference type="InterPro" id="IPR036979">
    <property type="entry name" value="CM_dom_sf"/>
</dbReference>
<organism evidence="6 7">
    <name type="scientific">Tamaricihabitans halophyticus</name>
    <dbReference type="NCBI Taxonomy" id="1262583"/>
    <lineage>
        <taxon>Bacteria</taxon>
        <taxon>Bacillati</taxon>
        <taxon>Actinomycetota</taxon>
        <taxon>Actinomycetes</taxon>
        <taxon>Pseudonocardiales</taxon>
        <taxon>Pseudonocardiaceae</taxon>
        <taxon>Tamaricihabitans</taxon>
    </lineage>
</organism>